<dbReference type="AlphaFoldDB" id="A0A3Q9IZV1"/>
<feature type="region of interest" description="Disordered" evidence="6">
    <location>
        <begin position="93"/>
        <end position="134"/>
    </location>
</feature>
<keyword evidence="2" id="KW-1003">Cell membrane</keyword>
<dbReference type="Pfam" id="PF13396">
    <property type="entry name" value="PLDc_N"/>
    <property type="match status" value="1"/>
</dbReference>
<reference evidence="9 10" key="1">
    <citation type="submission" date="2018-08" db="EMBL/GenBank/DDBJ databases">
        <title>Microbacterium lemovicicum sp. nov., a bacterium isolated from a natural uranium-rich soil.</title>
        <authorList>
            <person name="ORTET P."/>
        </authorList>
    </citation>
    <scope>NUCLEOTIDE SEQUENCE [LARGE SCALE GENOMIC DNA]</scope>
    <source>
        <strain evidence="9 10">Viu22</strain>
    </source>
</reference>
<evidence type="ECO:0000256" key="5">
    <source>
        <dbReference type="ARBA" id="ARBA00023136"/>
    </source>
</evidence>
<organism evidence="9 10">
    <name type="scientific">Microbacterium lemovicicum</name>
    <dbReference type="NCBI Taxonomy" id="1072463"/>
    <lineage>
        <taxon>Bacteria</taxon>
        <taxon>Bacillati</taxon>
        <taxon>Actinomycetota</taxon>
        <taxon>Actinomycetes</taxon>
        <taxon>Micrococcales</taxon>
        <taxon>Microbacteriaceae</taxon>
        <taxon>Microbacterium</taxon>
    </lineage>
</organism>
<comment type="subcellular location">
    <subcellularLocation>
        <location evidence="1">Cell membrane</location>
        <topology evidence="1">Multi-pass membrane protein</topology>
    </subcellularLocation>
</comment>
<evidence type="ECO:0000256" key="4">
    <source>
        <dbReference type="ARBA" id="ARBA00022989"/>
    </source>
</evidence>
<sequence length="134" mass="14723">MALVLTVFWVYTIVDCAVQPAHRHRGVSKPIWILIVLLIPVLGGLLWLTIGRVRASVVATRVAPDDDPDFFTRRAATSDQDERIRRLEEELAQLDAEGDDPRWSSDGQKPAADVDPTPPVDGEDDGRGQRGAVG</sequence>
<proteinExistence type="predicted"/>
<accession>A0A3Q9IZV1</accession>
<feature type="transmembrane region" description="Helical" evidence="7">
    <location>
        <begin position="32"/>
        <end position="51"/>
    </location>
</feature>
<evidence type="ECO:0000256" key="2">
    <source>
        <dbReference type="ARBA" id="ARBA00022475"/>
    </source>
</evidence>
<keyword evidence="5 7" id="KW-0472">Membrane</keyword>
<keyword evidence="4 7" id="KW-1133">Transmembrane helix</keyword>
<protein>
    <recommendedName>
        <fullName evidence="8">Cardiolipin synthase N-terminal domain-containing protein</fullName>
    </recommendedName>
</protein>
<feature type="domain" description="Cardiolipin synthase N-terminal" evidence="8">
    <location>
        <begin position="7"/>
        <end position="52"/>
    </location>
</feature>
<evidence type="ECO:0000256" key="7">
    <source>
        <dbReference type="SAM" id="Phobius"/>
    </source>
</evidence>
<dbReference type="KEGG" id="mlv:CVS47_02586"/>
<evidence type="ECO:0000256" key="6">
    <source>
        <dbReference type="SAM" id="MobiDB-lite"/>
    </source>
</evidence>
<dbReference type="InterPro" id="IPR027379">
    <property type="entry name" value="CLS_N"/>
</dbReference>
<gene>
    <name evidence="9" type="ORF">CVS47_02586</name>
</gene>
<dbReference type="GO" id="GO:0005886">
    <property type="term" value="C:plasma membrane"/>
    <property type="evidence" value="ECO:0007669"/>
    <property type="project" value="UniProtKB-SubCell"/>
</dbReference>
<evidence type="ECO:0000313" key="9">
    <source>
        <dbReference type="EMBL" id="AZS37936.1"/>
    </source>
</evidence>
<evidence type="ECO:0000259" key="8">
    <source>
        <dbReference type="Pfam" id="PF13396"/>
    </source>
</evidence>
<keyword evidence="10" id="KW-1185">Reference proteome</keyword>
<evidence type="ECO:0000313" key="10">
    <source>
        <dbReference type="Proteomes" id="UP000276888"/>
    </source>
</evidence>
<name>A0A3Q9IZV1_9MICO</name>
<keyword evidence="3 7" id="KW-0812">Transmembrane</keyword>
<evidence type="ECO:0000256" key="3">
    <source>
        <dbReference type="ARBA" id="ARBA00022692"/>
    </source>
</evidence>
<dbReference type="Proteomes" id="UP000276888">
    <property type="component" value="Chromosome"/>
</dbReference>
<evidence type="ECO:0000256" key="1">
    <source>
        <dbReference type="ARBA" id="ARBA00004651"/>
    </source>
</evidence>
<dbReference type="EMBL" id="CP031423">
    <property type="protein sequence ID" value="AZS37936.1"/>
    <property type="molecule type" value="Genomic_DNA"/>
</dbReference>